<proteinExistence type="evidence at transcript level"/>
<keyword evidence="7 12" id="KW-0675">Receptor</keyword>
<evidence type="ECO:0000256" key="8">
    <source>
        <dbReference type="ARBA" id="ARBA00023180"/>
    </source>
</evidence>
<evidence type="ECO:0000259" key="11">
    <source>
        <dbReference type="Pfam" id="PF24576"/>
    </source>
</evidence>
<dbReference type="GO" id="GO:0005886">
    <property type="term" value="C:plasma membrane"/>
    <property type="evidence" value="ECO:0007669"/>
    <property type="project" value="UniProtKB-SubCell"/>
</dbReference>
<keyword evidence="8" id="KW-0325">Glycoprotein</keyword>
<comment type="similarity">
    <text evidence="2">Belongs to the glutamate-gated ion channel (TC 1.A.10.1) family.</text>
</comment>
<keyword evidence="5 9" id="KW-1133">Transmembrane helix</keyword>
<evidence type="ECO:0000256" key="9">
    <source>
        <dbReference type="SAM" id="Phobius"/>
    </source>
</evidence>
<keyword evidence="3" id="KW-1003">Cell membrane</keyword>
<evidence type="ECO:0000256" key="5">
    <source>
        <dbReference type="ARBA" id="ARBA00022989"/>
    </source>
</evidence>
<accession>A0A0E3Y5B4</accession>
<feature type="domain" description="Ionotropic glutamate receptor C-terminal" evidence="10">
    <location>
        <begin position="320"/>
        <end position="576"/>
    </location>
</feature>
<protein>
    <submittedName>
        <fullName evidence="12">Chemosensory ionotropic receptor 75x</fullName>
    </submittedName>
</protein>
<dbReference type="Gene3D" id="1.10.287.70">
    <property type="match status" value="1"/>
</dbReference>
<dbReference type="SUPFAM" id="SSF53850">
    <property type="entry name" value="Periplasmic binding protein-like II"/>
    <property type="match status" value="1"/>
</dbReference>
<reference evidence="12" key="1">
    <citation type="journal article" date="2015" name="PLoS ONE">
        <title>Chemosensory Gene Families in Adult Antennae of Anomala corpulenta Motschulsky (Coleoptera: Scarabaeidae: Rutelinae).</title>
        <authorList>
            <person name="Li X."/>
            <person name="Ju Q."/>
            <person name="Jie W."/>
            <person name="Li F."/>
            <person name="Jiang X."/>
            <person name="Hu J."/>
            <person name="Qu M."/>
        </authorList>
    </citation>
    <scope>NUCLEOTIDE SEQUENCE</scope>
</reference>
<evidence type="ECO:0000256" key="6">
    <source>
        <dbReference type="ARBA" id="ARBA00023136"/>
    </source>
</evidence>
<evidence type="ECO:0000256" key="4">
    <source>
        <dbReference type="ARBA" id="ARBA00022692"/>
    </source>
</evidence>
<dbReference type="PANTHER" id="PTHR42643:SF33">
    <property type="entry name" value="GLUTAMATE RECEPTOR 2-LIKE PROTEIN"/>
    <property type="match status" value="1"/>
</dbReference>
<dbReference type="EMBL" id="KM251707">
    <property type="protein sequence ID" value="AKC58588.1"/>
    <property type="molecule type" value="mRNA"/>
</dbReference>
<dbReference type="InterPro" id="IPR052192">
    <property type="entry name" value="Insect_Ionotropic_Sensory_Rcpt"/>
</dbReference>
<feature type="transmembrane region" description="Helical" evidence="9">
    <location>
        <begin position="384"/>
        <end position="408"/>
    </location>
</feature>
<evidence type="ECO:0000259" key="10">
    <source>
        <dbReference type="Pfam" id="PF00060"/>
    </source>
</evidence>
<gene>
    <name evidence="12" type="primary">IR75x</name>
</gene>
<dbReference type="GO" id="GO:0015276">
    <property type="term" value="F:ligand-gated monoatomic ion channel activity"/>
    <property type="evidence" value="ECO:0007669"/>
    <property type="project" value="InterPro"/>
</dbReference>
<organism evidence="12">
    <name type="scientific">Anomala corpulenta</name>
    <dbReference type="NCBI Taxonomy" id="931571"/>
    <lineage>
        <taxon>Eukaryota</taxon>
        <taxon>Metazoa</taxon>
        <taxon>Ecdysozoa</taxon>
        <taxon>Arthropoda</taxon>
        <taxon>Hexapoda</taxon>
        <taxon>Insecta</taxon>
        <taxon>Pterygota</taxon>
        <taxon>Neoptera</taxon>
        <taxon>Endopterygota</taxon>
        <taxon>Coleoptera</taxon>
        <taxon>Polyphaga</taxon>
        <taxon>Scarabaeiformia</taxon>
        <taxon>Scarabaeidae</taxon>
        <taxon>Rutelinae</taxon>
        <taxon>Anomala</taxon>
    </lineage>
</organism>
<dbReference type="InterPro" id="IPR001320">
    <property type="entry name" value="Iontro_rcpt_C"/>
</dbReference>
<evidence type="ECO:0000256" key="7">
    <source>
        <dbReference type="ARBA" id="ARBA00023170"/>
    </source>
</evidence>
<evidence type="ECO:0000256" key="2">
    <source>
        <dbReference type="ARBA" id="ARBA00008685"/>
    </source>
</evidence>
<comment type="subcellular location">
    <subcellularLocation>
        <location evidence="1">Cell membrane</location>
        <topology evidence="1">Multi-pass membrane protein</topology>
    </subcellularLocation>
</comment>
<feature type="domain" description="Ionotropic receptor 75a N-terminal" evidence="11">
    <location>
        <begin position="38"/>
        <end position="198"/>
    </location>
</feature>
<name>A0A0E3Y5B4_9SCAR</name>
<dbReference type="AlphaFoldDB" id="A0A0E3Y5B4"/>
<keyword evidence="4 9" id="KW-0812">Transmembrane</keyword>
<evidence type="ECO:0000313" key="12">
    <source>
        <dbReference type="EMBL" id="AKC58588.1"/>
    </source>
</evidence>
<dbReference type="Pfam" id="PF24576">
    <property type="entry name" value="IR75A_N"/>
    <property type="match status" value="1"/>
</dbReference>
<sequence length="597" mass="69139">MLLTCLDFGLSITKHNSIINFLSSYAKSKNVMLTLHTCWNKDMFLDKLLDFSKIANYGNDYATFVSTHTHIFQKYSFNNLLIIIDLNNCPKAWSSLLQMNQTDSFAAPAKYLIFIDNIADIESTIRNFTIYPSSDILIAEKHASDYKLHGIYRINAISDLIWENYGYWSCEHGLVEYLKKYPPSQRRHDLKQQNLKVMIRITNNDTWNHLEDFRYTSVDGFTKLSYGASKCLFEYCNANVTYLGTEFFGYKDKTGNYNGIVGALMRGEIDTSGSPMFTRIERVPLITYMTMQSPYYIKFILKKPPLSYVKNIFFSAFDYKVWAAVIVSFVVLVIVSLFIYNTEAKQAKINFQSKLTISDVILVSLEVLSQQGTYMDFQRMSSRILILTFLVAFFFIFIAYSGNIVAMLQAQVELKSTKELVDSRLDLGAEDINFMQLFLSQDTDAVGKQVYQKIGENGYYPLAVGMEKVRKGFFAYHAELAEAYYYMREKYTNNEMCCLQEVEGYFQYLRGYSVTRKRSPYKEIFKTGLLKVDEYGLKLRHYNLWYIKPICHTKGSNVGSVGLIECRMAFFLLIYGTLISMLFLLAERIIHYTQTTL</sequence>
<evidence type="ECO:0000256" key="1">
    <source>
        <dbReference type="ARBA" id="ARBA00004651"/>
    </source>
</evidence>
<evidence type="ECO:0000256" key="3">
    <source>
        <dbReference type="ARBA" id="ARBA00022475"/>
    </source>
</evidence>
<feature type="transmembrane region" description="Helical" evidence="9">
    <location>
        <begin position="321"/>
        <end position="340"/>
    </location>
</feature>
<dbReference type="GO" id="GO:0050906">
    <property type="term" value="P:detection of stimulus involved in sensory perception"/>
    <property type="evidence" value="ECO:0007669"/>
    <property type="project" value="UniProtKB-ARBA"/>
</dbReference>
<keyword evidence="6 9" id="KW-0472">Membrane</keyword>
<dbReference type="InterPro" id="IPR057074">
    <property type="entry name" value="IR75A_N"/>
</dbReference>
<feature type="transmembrane region" description="Helical" evidence="9">
    <location>
        <begin position="568"/>
        <end position="586"/>
    </location>
</feature>
<dbReference type="Pfam" id="PF00060">
    <property type="entry name" value="Lig_chan"/>
    <property type="match status" value="1"/>
</dbReference>
<dbReference type="PANTHER" id="PTHR42643">
    <property type="entry name" value="IONOTROPIC RECEPTOR 20A-RELATED"/>
    <property type="match status" value="1"/>
</dbReference>